<evidence type="ECO:0000313" key="2">
    <source>
        <dbReference type="EMBL" id="MBM7415603.1"/>
    </source>
</evidence>
<evidence type="ECO:0000313" key="3">
    <source>
        <dbReference type="Proteomes" id="UP000703038"/>
    </source>
</evidence>
<feature type="chain" id="PRO_5046666291" evidence="1">
    <location>
        <begin position="29"/>
        <end position="487"/>
    </location>
</feature>
<reference evidence="2 3" key="1">
    <citation type="submission" date="2021-01" db="EMBL/GenBank/DDBJ databases">
        <title>Genomics of switchgrass bacterial isolates.</title>
        <authorList>
            <person name="Shade A."/>
        </authorList>
    </citation>
    <scope>NUCLEOTIDE SEQUENCE [LARGE SCALE GENOMIC DNA]</scope>
    <source>
        <strain evidence="2 3">PvP111</strain>
    </source>
</reference>
<proteinExistence type="predicted"/>
<sequence length="487" mass="50749">MMRGARVRFGWSASLLALAVTTALTSCGAVVTGSPVSIYDDPFTVAGLPVTDGPSGPRPGVSHAQLDVDGAAGTDVDLLATDAVDDIQKFWRTTYSTLFRGSFQPVRSLVSWDATADAGEGPLFCREPTDGLANAGYCSLDDSIGWDRGLLMPAMIDAFGPMSVVMVLAHEYGHAVQTQSGLVGDDDPTIVAEQQADCFAGAFMRHVAEGDSTHFTLNTSDGLNDVLAATVAVRDVDPGDPDSVHGSAFERVTAAQIGFTDGAGACTRIDEKEVESRRSTLPQQFDSPLDTGELPVTQDSLEQFAATFEQVMPTADPPTIDYSGADTGCADAITTEPVSYCPSTNTIGISVDALADRGRPTEVSEDDIVPLDVTGDYGAYVLFVSRYVLAVQNEAGQGLTDARAALRSACLSGVVTAALSPSDTAAAQRSTVTLSPGDLDEAVSGLLSDGLAASDVDGRTVPSGFARVDAFRWGVLGGREACDGRYS</sequence>
<accession>A0ABS2KUJ2</accession>
<name>A0ABS2KUJ2_9NOCA</name>
<dbReference type="Proteomes" id="UP000703038">
    <property type="component" value="Unassembled WGS sequence"/>
</dbReference>
<keyword evidence="2" id="KW-0645">Protease</keyword>
<keyword evidence="1" id="KW-0732">Signal</keyword>
<keyword evidence="2" id="KW-0482">Metalloprotease</keyword>
<gene>
    <name evidence="2" type="ORF">JOE42_002336</name>
</gene>
<keyword evidence="2" id="KW-0378">Hydrolase</keyword>
<organism evidence="2 3">
    <name type="scientific">Rhodococcoides corynebacterioides</name>
    <dbReference type="NCBI Taxonomy" id="53972"/>
    <lineage>
        <taxon>Bacteria</taxon>
        <taxon>Bacillati</taxon>
        <taxon>Actinomycetota</taxon>
        <taxon>Actinomycetes</taxon>
        <taxon>Mycobacteriales</taxon>
        <taxon>Nocardiaceae</taxon>
        <taxon>Rhodococcoides</taxon>
    </lineage>
</organism>
<evidence type="ECO:0000256" key="1">
    <source>
        <dbReference type="SAM" id="SignalP"/>
    </source>
</evidence>
<feature type="signal peptide" evidence="1">
    <location>
        <begin position="1"/>
        <end position="28"/>
    </location>
</feature>
<dbReference type="GO" id="GO:0008237">
    <property type="term" value="F:metallopeptidase activity"/>
    <property type="evidence" value="ECO:0007669"/>
    <property type="project" value="UniProtKB-KW"/>
</dbReference>
<dbReference type="RefSeq" id="WP_275581305.1">
    <property type="nucleotide sequence ID" value="NZ_JAFBBK010000001.1"/>
</dbReference>
<dbReference type="PROSITE" id="PS51257">
    <property type="entry name" value="PROKAR_LIPOPROTEIN"/>
    <property type="match status" value="1"/>
</dbReference>
<keyword evidence="3" id="KW-1185">Reference proteome</keyword>
<protein>
    <submittedName>
        <fullName evidence="2">Metalloprotease</fullName>
    </submittedName>
</protein>
<comment type="caution">
    <text evidence="2">The sequence shown here is derived from an EMBL/GenBank/DDBJ whole genome shotgun (WGS) entry which is preliminary data.</text>
</comment>
<dbReference type="EMBL" id="JAFBBK010000001">
    <property type="protein sequence ID" value="MBM7415603.1"/>
    <property type="molecule type" value="Genomic_DNA"/>
</dbReference>
<dbReference type="SUPFAM" id="SSF55486">
    <property type="entry name" value="Metalloproteases ('zincins'), catalytic domain"/>
    <property type="match status" value="1"/>
</dbReference>